<dbReference type="AlphaFoldDB" id="A0A368NN60"/>
<keyword evidence="2" id="KW-1185">Reference proteome</keyword>
<dbReference type="Proteomes" id="UP000252558">
    <property type="component" value="Unassembled WGS sequence"/>
</dbReference>
<dbReference type="EMBL" id="QPID01000002">
    <property type="protein sequence ID" value="RCU51848.1"/>
    <property type="molecule type" value="Genomic_DNA"/>
</dbReference>
<comment type="caution">
    <text evidence="1">The sequence shown here is derived from an EMBL/GenBank/DDBJ whole genome shotgun (WGS) entry which is preliminary data.</text>
</comment>
<proteinExistence type="predicted"/>
<organism evidence="1 2">
    <name type="scientific">Corallincola holothuriorum</name>
    <dbReference type="NCBI Taxonomy" id="2282215"/>
    <lineage>
        <taxon>Bacteria</taxon>
        <taxon>Pseudomonadati</taxon>
        <taxon>Pseudomonadota</taxon>
        <taxon>Gammaproteobacteria</taxon>
        <taxon>Alteromonadales</taxon>
        <taxon>Psychromonadaceae</taxon>
        <taxon>Corallincola</taxon>
    </lineage>
</organism>
<gene>
    <name evidence="1" type="ORF">DU002_05100</name>
</gene>
<protein>
    <submittedName>
        <fullName evidence="1">Uncharacterized protein</fullName>
    </submittedName>
</protein>
<reference evidence="1 2" key="1">
    <citation type="submission" date="2018-07" db="EMBL/GenBank/DDBJ databases">
        <title>Corallincola holothuriorum sp. nov., a new facultative anaerobe isolated from sea cucumber Apostichopus japonicus.</title>
        <authorList>
            <person name="Xia H."/>
        </authorList>
    </citation>
    <scope>NUCLEOTIDE SEQUENCE [LARGE SCALE GENOMIC DNA]</scope>
    <source>
        <strain evidence="1 2">C4</strain>
    </source>
</reference>
<evidence type="ECO:0000313" key="1">
    <source>
        <dbReference type="EMBL" id="RCU51848.1"/>
    </source>
</evidence>
<evidence type="ECO:0000313" key="2">
    <source>
        <dbReference type="Proteomes" id="UP000252558"/>
    </source>
</evidence>
<sequence length="142" mass="16199">MLAAVRELTPCVYFPVAESAERAWKERVKWPYLFAKIDYSATQQYCDRASHIILFLSNFWSKFSFRSTLNCVACAVSWRIEHALTFTTFYLLFAVITRGWILGVSSKSGNQLRVSKRVCAAVLFLYVGVGIFDEAAKYTANI</sequence>
<accession>A0A368NN60</accession>
<name>A0A368NN60_9GAMM</name>